<dbReference type="Proteomes" id="UP001341840">
    <property type="component" value="Unassembled WGS sequence"/>
</dbReference>
<proteinExistence type="predicted"/>
<keyword evidence="3" id="KW-1185">Reference proteome</keyword>
<protein>
    <recommendedName>
        <fullName evidence="1">Reverse transcriptase zinc-binding domain-containing protein</fullName>
    </recommendedName>
</protein>
<evidence type="ECO:0000259" key="1">
    <source>
        <dbReference type="Pfam" id="PF13966"/>
    </source>
</evidence>
<comment type="caution">
    <text evidence="2">The sequence shown here is derived from an EMBL/GenBank/DDBJ whole genome shotgun (WGS) entry which is preliminary data.</text>
</comment>
<organism evidence="2 3">
    <name type="scientific">Stylosanthes scabra</name>
    <dbReference type="NCBI Taxonomy" id="79078"/>
    <lineage>
        <taxon>Eukaryota</taxon>
        <taxon>Viridiplantae</taxon>
        <taxon>Streptophyta</taxon>
        <taxon>Embryophyta</taxon>
        <taxon>Tracheophyta</taxon>
        <taxon>Spermatophyta</taxon>
        <taxon>Magnoliopsida</taxon>
        <taxon>eudicotyledons</taxon>
        <taxon>Gunneridae</taxon>
        <taxon>Pentapetalae</taxon>
        <taxon>rosids</taxon>
        <taxon>fabids</taxon>
        <taxon>Fabales</taxon>
        <taxon>Fabaceae</taxon>
        <taxon>Papilionoideae</taxon>
        <taxon>50 kb inversion clade</taxon>
        <taxon>dalbergioids sensu lato</taxon>
        <taxon>Dalbergieae</taxon>
        <taxon>Pterocarpus clade</taxon>
        <taxon>Stylosanthes</taxon>
    </lineage>
</organism>
<name>A0ABU6UNK8_9FABA</name>
<feature type="domain" description="Reverse transcriptase zinc-binding" evidence="1">
    <location>
        <begin position="15"/>
        <end position="69"/>
    </location>
</feature>
<evidence type="ECO:0000313" key="2">
    <source>
        <dbReference type="EMBL" id="MED6161711.1"/>
    </source>
</evidence>
<evidence type="ECO:0000313" key="3">
    <source>
        <dbReference type="Proteomes" id="UP001341840"/>
    </source>
</evidence>
<dbReference type="Pfam" id="PF13966">
    <property type="entry name" value="zf-RVT"/>
    <property type="match status" value="1"/>
</dbReference>
<gene>
    <name evidence="2" type="ORF">PIB30_063275</name>
</gene>
<sequence>MAATGRQWGDPTFKHVFDNIWHCLVPPRVEMLVWFVLMGGLNTRDVLLRRSIIRQGDEVCVLCNGAAESDVVRGKIAYWFLRNKTASKKPIFNGVEVIFKQENEFRARAQWIEKAKSTNERWIHWG</sequence>
<accession>A0ABU6UNK8</accession>
<dbReference type="EMBL" id="JASCZI010121429">
    <property type="protein sequence ID" value="MED6161711.1"/>
    <property type="molecule type" value="Genomic_DNA"/>
</dbReference>
<dbReference type="InterPro" id="IPR026960">
    <property type="entry name" value="RVT-Znf"/>
</dbReference>
<reference evidence="2 3" key="1">
    <citation type="journal article" date="2023" name="Plants (Basel)">
        <title>Bridging the Gap: Combining Genomics and Transcriptomics Approaches to Understand Stylosanthes scabra, an Orphan Legume from the Brazilian Caatinga.</title>
        <authorList>
            <person name="Ferreira-Neto J.R.C."/>
            <person name="da Silva M.D."/>
            <person name="Binneck E."/>
            <person name="de Melo N.F."/>
            <person name="da Silva R.H."/>
            <person name="de Melo A.L.T.M."/>
            <person name="Pandolfi V."/>
            <person name="Bustamante F.O."/>
            <person name="Brasileiro-Vidal A.C."/>
            <person name="Benko-Iseppon A.M."/>
        </authorList>
    </citation>
    <scope>NUCLEOTIDE SEQUENCE [LARGE SCALE GENOMIC DNA]</scope>
    <source>
        <tissue evidence="2">Leaves</tissue>
    </source>
</reference>